<proteinExistence type="predicted"/>
<accession>A0A6A6SUS0</accession>
<dbReference type="Proteomes" id="UP000799324">
    <property type="component" value="Unassembled WGS sequence"/>
</dbReference>
<sequence>MNGWVILDDLLRLLNLRAQPPITQRSVEREFGWGLRPVTRSRFAGLLLPMASVLAQRHGFGPALEHLTSLQCADGTTEEFPLTCTCGAAITTAMTSAMDVQRHLKEDCHQGSSSFGMQCWKCRLLFPTVEEGIAHERACGSLRSQTMPPQGGIQVRRNAKGGRNKKGPPVYWLCMNFEKNGSCRSGSIILNPQTIELEWWCLMCLLTYRSNSCSTICIPPLAAISKFPLRKVDKKHGQITHRPSQPECYISATDAITLCNDLEHPVVATAIAQWASQVGTRTLGARVNCGVCLELVSRETYIRDHFRKKCYGKVDSYMACNPDAANGDTSVIAGDIRAAAYVTKKKWAGSDNSIYNPSVTYECMNCGQVFPAGFFWDRHRRSQGQ</sequence>
<dbReference type="AlphaFoldDB" id="A0A6A6SUS0"/>
<keyword evidence="2" id="KW-1185">Reference proteome</keyword>
<name>A0A6A6SUS0_9PLEO</name>
<reference evidence="1" key="1">
    <citation type="journal article" date="2020" name="Stud. Mycol.">
        <title>101 Dothideomycetes genomes: a test case for predicting lifestyles and emergence of pathogens.</title>
        <authorList>
            <person name="Haridas S."/>
            <person name="Albert R."/>
            <person name="Binder M."/>
            <person name="Bloem J."/>
            <person name="Labutti K."/>
            <person name="Salamov A."/>
            <person name="Andreopoulos B."/>
            <person name="Baker S."/>
            <person name="Barry K."/>
            <person name="Bills G."/>
            <person name="Bluhm B."/>
            <person name="Cannon C."/>
            <person name="Castanera R."/>
            <person name="Culley D."/>
            <person name="Daum C."/>
            <person name="Ezra D."/>
            <person name="Gonzalez J."/>
            <person name="Henrissat B."/>
            <person name="Kuo A."/>
            <person name="Liang C."/>
            <person name="Lipzen A."/>
            <person name="Lutzoni F."/>
            <person name="Magnuson J."/>
            <person name="Mondo S."/>
            <person name="Nolan M."/>
            <person name="Ohm R."/>
            <person name="Pangilinan J."/>
            <person name="Park H.-J."/>
            <person name="Ramirez L."/>
            <person name="Alfaro M."/>
            <person name="Sun H."/>
            <person name="Tritt A."/>
            <person name="Yoshinaga Y."/>
            <person name="Zwiers L.-H."/>
            <person name="Turgeon B."/>
            <person name="Goodwin S."/>
            <person name="Spatafora J."/>
            <person name="Crous P."/>
            <person name="Grigoriev I."/>
        </authorList>
    </citation>
    <scope>NUCLEOTIDE SEQUENCE</scope>
    <source>
        <strain evidence="1">CBS 122681</strain>
    </source>
</reference>
<evidence type="ECO:0000313" key="2">
    <source>
        <dbReference type="Proteomes" id="UP000799324"/>
    </source>
</evidence>
<evidence type="ECO:0000313" key="1">
    <source>
        <dbReference type="EMBL" id="KAF2650333.1"/>
    </source>
</evidence>
<protein>
    <submittedName>
        <fullName evidence="1">Uncharacterized protein</fullName>
    </submittedName>
</protein>
<gene>
    <name evidence="1" type="ORF">K491DRAFT_683108</name>
</gene>
<dbReference type="EMBL" id="MU004459">
    <property type="protein sequence ID" value="KAF2650333.1"/>
    <property type="molecule type" value="Genomic_DNA"/>
</dbReference>
<organism evidence="1 2">
    <name type="scientific">Lophiostoma macrostomum CBS 122681</name>
    <dbReference type="NCBI Taxonomy" id="1314788"/>
    <lineage>
        <taxon>Eukaryota</taxon>
        <taxon>Fungi</taxon>
        <taxon>Dikarya</taxon>
        <taxon>Ascomycota</taxon>
        <taxon>Pezizomycotina</taxon>
        <taxon>Dothideomycetes</taxon>
        <taxon>Pleosporomycetidae</taxon>
        <taxon>Pleosporales</taxon>
        <taxon>Lophiostomataceae</taxon>
        <taxon>Lophiostoma</taxon>
    </lineage>
</organism>